<feature type="coiled-coil region" evidence="4">
    <location>
        <begin position="344"/>
        <end position="378"/>
    </location>
</feature>
<dbReference type="Pfam" id="PF14374">
    <property type="entry name" value="Ribos_L4_asso_C"/>
    <property type="match status" value="1"/>
</dbReference>
<dbReference type="InterPro" id="IPR023574">
    <property type="entry name" value="Ribosomal_uL4_dom_sf"/>
</dbReference>
<feature type="region of interest" description="Disordered" evidence="5">
    <location>
        <begin position="61"/>
        <end position="97"/>
    </location>
</feature>
<keyword evidence="3" id="KW-0687">Ribonucleoprotein</keyword>
<proteinExistence type="inferred from homology"/>
<dbReference type="InterPro" id="IPR045240">
    <property type="entry name" value="Ribosomal_uL4_euk/arch"/>
</dbReference>
<dbReference type="AlphaFoldDB" id="A0AAW1WA97"/>
<comment type="similarity">
    <text evidence="1">Belongs to the universal ribosomal protein uL4 family.</text>
</comment>
<dbReference type="GO" id="GO:0003735">
    <property type="term" value="F:structural constituent of ribosome"/>
    <property type="evidence" value="ECO:0007669"/>
    <property type="project" value="InterPro"/>
</dbReference>
<accession>A0AAW1WA97</accession>
<keyword evidence="2" id="KW-0689">Ribosomal protein</keyword>
<keyword evidence="4" id="KW-0175">Coiled coil</keyword>
<dbReference type="GO" id="GO:1990904">
    <property type="term" value="C:ribonucleoprotein complex"/>
    <property type="evidence" value="ECO:0007669"/>
    <property type="project" value="UniProtKB-KW"/>
</dbReference>
<dbReference type="InterPro" id="IPR025755">
    <property type="entry name" value="Ribos_uL4_C_dom"/>
</dbReference>
<evidence type="ECO:0000256" key="2">
    <source>
        <dbReference type="ARBA" id="ARBA00022980"/>
    </source>
</evidence>
<keyword evidence="8" id="KW-1185">Reference proteome</keyword>
<dbReference type="GO" id="GO:0006412">
    <property type="term" value="P:translation"/>
    <property type="evidence" value="ECO:0007669"/>
    <property type="project" value="InterPro"/>
</dbReference>
<organism evidence="7 8">
    <name type="scientific">Rubus argutus</name>
    <name type="common">Southern blackberry</name>
    <dbReference type="NCBI Taxonomy" id="59490"/>
    <lineage>
        <taxon>Eukaryota</taxon>
        <taxon>Viridiplantae</taxon>
        <taxon>Streptophyta</taxon>
        <taxon>Embryophyta</taxon>
        <taxon>Tracheophyta</taxon>
        <taxon>Spermatophyta</taxon>
        <taxon>Magnoliopsida</taxon>
        <taxon>eudicotyledons</taxon>
        <taxon>Gunneridae</taxon>
        <taxon>Pentapetalae</taxon>
        <taxon>rosids</taxon>
        <taxon>fabids</taxon>
        <taxon>Rosales</taxon>
        <taxon>Rosaceae</taxon>
        <taxon>Rosoideae</taxon>
        <taxon>Rosoideae incertae sedis</taxon>
        <taxon>Rubus</taxon>
    </lineage>
</organism>
<dbReference type="SUPFAM" id="SSF52166">
    <property type="entry name" value="Ribosomal protein L4"/>
    <property type="match status" value="1"/>
</dbReference>
<feature type="domain" description="Large ribosomal subunit protein uL4 C-terminal" evidence="6">
    <location>
        <begin position="282"/>
        <end position="354"/>
    </location>
</feature>
<dbReference type="EMBL" id="JBEDUW010000006">
    <property type="protein sequence ID" value="KAK9920801.1"/>
    <property type="molecule type" value="Genomic_DNA"/>
</dbReference>
<dbReference type="Proteomes" id="UP001457282">
    <property type="component" value="Unassembled WGS sequence"/>
</dbReference>
<sequence>MGAVAAVRPLVTVQTLEGDMATDEAQTAPLPDVMKASIRPDIVTFVHSNISKNSRQAYAVSKKAGHQTSAESWGTGRAVSRIPRVPGGGTHRAGQGAFGNMCRGGRMFAPTKIWRRWHRKIDVNQKRYAIVSAIAASSVPSLVLARGHRIETVPELPLVISDSAESVEKTSGAIKVLEQVGAYADAEKAKDSHSIRPGKGKMRNRRYINRKGPLIVYSSEGAKLVKSFRNIPGVDIINVERLNLLKLAPGGHLGRFVIWTKSAFEKLDSIYGSFDKPSEKKKGYVLPRAKMVNADLARIINSDEVQSVVRPIKKDVKRAPLKKNPLKNLNTMLRLNPYAKTAKRMALLAEEQRVKSKKEKLEKKRKISKEEATTIKAAGKGWYKTMISDSDYTEFDVFQKWLGVSQ</sequence>
<evidence type="ECO:0000313" key="7">
    <source>
        <dbReference type="EMBL" id="KAK9920801.1"/>
    </source>
</evidence>
<evidence type="ECO:0000256" key="1">
    <source>
        <dbReference type="ARBA" id="ARBA00010528"/>
    </source>
</evidence>
<dbReference type="Pfam" id="PF00573">
    <property type="entry name" value="Ribosomal_L4"/>
    <property type="match status" value="1"/>
</dbReference>
<reference evidence="7 8" key="1">
    <citation type="journal article" date="2023" name="G3 (Bethesda)">
        <title>A chromosome-length genome assembly and annotation of blackberry (Rubus argutus, cv. 'Hillquist').</title>
        <authorList>
            <person name="Bruna T."/>
            <person name="Aryal R."/>
            <person name="Dudchenko O."/>
            <person name="Sargent D.J."/>
            <person name="Mead D."/>
            <person name="Buti M."/>
            <person name="Cavallini A."/>
            <person name="Hytonen T."/>
            <person name="Andres J."/>
            <person name="Pham M."/>
            <person name="Weisz D."/>
            <person name="Mascagni F."/>
            <person name="Usai G."/>
            <person name="Natali L."/>
            <person name="Bassil N."/>
            <person name="Fernandez G.E."/>
            <person name="Lomsadze A."/>
            <person name="Armour M."/>
            <person name="Olukolu B."/>
            <person name="Poorten T."/>
            <person name="Britton C."/>
            <person name="Davik J."/>
            <person name="Ashrafi H."/>
            <person name="Aiden E.L."/>
            <person name="Borodovsky M."/>
            <person name="Worthington M."/>
        </authorList>
    </citation>
    <scope>NUCLEOTIDE SEQUENCE [LARGE SCALE GENOMIC DNA]</scope>
    <source>
        <strain evidence="7">PI 553951</strain>
    </source>
</reference>
<protein>
    <recommendedName>
        <fullName evidence="6">Large ribosomal subunit protein uL4 C-terminal domain-containing protein</fullName>
    </recommendedName>
</protein>
<dbReference type="FunFam" id="3.40.1370.10:FF:000002">
    <property type="entry name" value="60S ribosomal protein L4"/>
    <property type="match status" value="1"/>
</dbReference>
<dbReference type="PANTHER" id="PTHR19431">
    <property type="entry name" value="60S RIBOSOMAL PROTEIN L4"/>
    <property type="match status" value="1"/>
</dbReference>
<evidence type="ECO:0000256" key="4">
    <source>
        <dbReference type="SAM" id="Coils"/>
    </source>
</evidence>
<dbReference type="InterPro" id="IPR002136">
    <property type="entry name" value="Ribosomal_uL4"/>
</dbReference>
<evidence type="ECO:0000256" key="5">
    <source>
        <dbReference type="SAM" id="MobiDB-lite"/>
    </source>
</evidence>
<evidence type="ECO:0000259" key="6">
    <source>
        <dbReference type="Pfam" id="PF14374"/>
    </source>
</evidence>
<gene>
    <name evidence="7" type="ORF">M0R45_029347</name>
</gene>
<name>A0AAW1WA97_RUBAR</name>
<comment type="caution">
    <text evidence="7">The sequence shown here is derived from an EMBL/GenBank/DDBJ whole genome shotgun (WGS) entry which is preliminary data.</text>
</comment>
<evidence type="ECO:0000256" key="3">
    <source>
        <dbReference type="ARBA" id="ARBA00023274"/>
    </source>
</evidence>
<evidence type="ECO:0000313" key="8">
    <source>
        <dbReference type="Proteomes" id="UP001457282"/>
    </source>
</evidence>
<dbReference type="Gene3D" id="3.40.1370.10">
    <property type="match status" value="1"/>
</dbReference>
<dbReference type="GO" id="GO:0005840">
    <property type="term" value="C:ribosome"/>
    <property type="evidence" value="ECO:0007669"/>
    <property type="project" value="UniProtKB-KW"/>
</dbReference>